<protein>
    <recommendedName>
        <fullName evidence="3">Ester cyclase</fullName>
    </recommendedName>
</protein>
<dbReference type="PANTHER" id="PTHR38436">
    <property type="entry name" value="POLYKETIDE CYCLASE SNOAL-LIKE DOMAIN"/>
    <property type="match status" value="1"/>
</dbReference>
<dbReference type="HOGENOM" id="CLU_100997_5_2_6"/>
<dbReference type="InterPro" id="IPR032710">
    <property type="entry name" value="NTF2-like_dom_sf"/>
</dbReference>
<dbReference type="PATRIC" id="fig|1433287.3.peg.1281"/>
<evidence type="ECO:0000313" key="2">
    <source>
        <dbReference type="Proteomes" id="UP000066995"/>
    </source>
</evidence>
<dbReference type="eggNOG" id="COG5485">
    <property type="taxonomic scope" value="Bacteria"/>
</dbReference>
<dbReference type="InterPro" id="IPR009959">
    <property type="entry name" value="Cyclase_SnoaL-like"/>
</dbReference>
<organism evidence="1 2">
    <name type="scientific">Mannheimia varigena USDA-ARS-USMARC-1296</name>
    <dbReference type="NCBI Taxonomy" id="1433287"/>
    <lineage>
        <taxon>Bacteria</taxon>
        <taxon>Pseudomonadati</taxon>
        <taxon>Pseudomonadota</taxon>
        <taxon>Gammaproteobacteria</taxon>
        <taxon>Pasteurellales</taxon>
        <taxon>Pasteurellaceae</taxon>
        <taxon>Mannheimia</taxon>
    </lineage>
</organism>
<proteinExistence type="predicted"/>
<evidence type="ECO:0008006" key="3">
    <source>
        <dbReference type="Google" id="ProtNLM"/>
    </source>
</evidence>
<dbReference type="SUPFAM" id="SSF54427">
    <property type="entry name" value="NTF2-like"/>
    <property type="match status" value="1"/>
</dbReference>
<dbReference type="Proteomes" id="UP000066995">
    <property type="component" value="Chromosome"/>
</dbReference>
<dbReference type="PANTHER" id="PTHR38436:SF1">
    <property type="entry name" value="ESTER CYCLASE"/>
    <property type="match status" value="1"/>
</dbReference>
<name>W0QB94_9PAST</name>
<gene>
    <name evidence="1" type="ORF">X808_12780</name>
</gene>
<dbReference type="KEGG" id="mvi:X808_12780"/>
<evidence type="ECO:0000313" key="1">
    <source>
        <dbReference type="EMBL" id="AHG75801.1"/>
    </source>
</evidence>
<dbReference type="Pfam" id="PF07366">
    <property type="entry name" value="SnoaL"/>
    <property type="match status" value="1"/>
</dbReference>
<keyword evidence="2" id="KW-1185">Reference proteome</keyword>
<dbReference type="Gene3D" id="3.10.450.50">
    <property type="match status" value="1"/>
</dbReference>
<dbReference type="AlphaFoldDB" id="W0QB94"/>
<dbReference type="OrthoDB" id="9182871at2"/>
<sequence length="138" mass="15215">MNIERLKQKMVEFETAINHANEALMQQLVDSQAPFYTPIATEPLYGAAGFLAVVHFLRSGFADVHWKLEEAVAEGNTVAVRWTCSGTHSGEFMGIPPTGKRFSICTMNFYRFNDQEQIVSDTAAEGMIGILRAIGAVS</sequence>
<dbReference type="GO" id="GO:0030638">
    <property type="term" value="P:polyketide metabolic process"/>
    <property type="evidence" value="ECO:0007669"/>
    <property type="project" value="InterPro"/>
</dbReference>
<dbReference type="RefSeq" id="WP_025217511.1">
    <property type="nucleotide sequence ID" value="NZ_CP006943.1"/>
</dbReference>
<dbReference type="EMBL" id="CP006943">
    <property type="protein sequence ID" value="AHG75801.1"/>
    <property type="molecule type" value="Genomic_DNA"/>
</dbReference>
<dbReference type="STRING" id="1433287.X808_12780"/>
<reference evidence="1 2" key="1">
    <citation type="submission" date="2013-12" db="EMBL/GenBank/DDBJ databases">
        <title>Annotation of the Mannheimia varigena USDA-ARS-USMARC-1296 complete genome.</title>
        <authorList>
            <person name="Harhay G.P."/>
            <person name="Clawson M.L."/>
            <person name="Murray R.W."/>
            <person name="Lubbers B.V."/>
            <person name="Heaton M.P."/>
            <person name="Chitko-Mckown C.G."/>
            <person name="Harhay D.M."/>
            <person name="Smith T.P.L."/>
        </authorList>
    </citation>
    <scope>NUCLEOTIDE SEQUENCE [LARGE SCALE GENOMIC DNA]</scope>
    <source>
        <strain evidence="1 2">USDA-ARS-USMARC-1296</strain>
    </source>
</reference>
<accession>W0QB94</accession>